<feature type="domain" description="Transposase IS4-like" evidence="2">
    <location>
        <begin position="126"/>
        <end position="238"/>
    </location>
</feature>
<reference evidence="3" key="1">
    <citation type="journal article" date="2015" name="Genome Announc.">
        <title>Draft Genome Sequence of Tolypothrix boutellei Strain VB521301.</title>
        <authorList>
            <person name="Chandrababunaidu M.M."/>
            <person name="Singh D."/>
            <person name="Sen D."/>
            <person name="Bhan S."/>
            <person name="Das S."/>
            <person name="Gupta A."/>
            <person name="Adhikary S.P."/>
            <person name="Tripathy S."/>
        </authorList>
    </citation>
    <scope>NUCLEOTIDE SEQUENCE</scope>
    <source>
        <strain evidence="3">VB521301</strain>
    </source>
</reference>
<dbReference type="AlphaFoldDB" id="A0A8S9TC74"/>
<accession>A0A8S9TC74</accession>
<dbReference type="InterPro" id="IPR002559">
    <property type="entry name" value="Transposase_11"/>
</dbReference>
<keyword evidence="1" id="KW-0812">Transmembrane</keyword>
<dbReference type="InterPro" id="IPR047658">
    <property type="entry name" value="IS4-like_transpos"/>
</dbReference>
<evidence type="ECO:0000313" key="4">
    <source>
        <dbReference type="Proteomes" id="UP000029738"/>
    </source>
</evidence>
<proteinExistence type="predicted"/>
<dbReference type="Proteomes" id="UP000029738">
    <property type="component" value="Unassembled WGS sequence"/>
</dbReference>
<keyword evidence="1" id="KW-0472">Membrane</keyword>
<dbReference type="GO" id="GO:0003677">
    <property type="term" value="F:DNA binding"/>
    <property type="evidence" value="ECO:0007669"/>
    <property type="project" value="InterPro"/>
</dbReference>
<keyword evidence="1" id="KW-1133">Transmembrane helix</keyword>
<sequence length="273" mass="31607">MVKKDRSTFVNNTYLMTMLPPFYQTHLKNQFSPTEYLLFTILINVLQSIKKVSLEAIATALPIPILFESRRKKLQRFLSLPFLTIEKIWFPIVTTWLSAYFQPDEIIYVVIDRTAWGCINLFVISIVWDKRAFPIYFDLLSKLGSSNIDEQKTLISQVLPLFKGYKICVLGDREFCSIKLATWLREQGLSFCLRLKKNEFIEVQHNIWKELNDLGLCPGISLFLQGVRVTKQKGFSHFNVAGKWKRKIQGMAPKEGWFLVTNLVTLSVAISKA</sequence>
<organism evidence="3 4">
    <name type="scientific">Tolypothrix bouteillei VB521301</name>
    <dbReference type="NCBI Taxonomy" id="1479485"/>
    <lineage>
        <taxon>Bacteria</taxon>
        <taxon>Bacillati</taxon>
        <taxon>Cyanobacteriota</taxon>
        <taxon>Cyanophyceae</taxon>
        <taxon>Nostocales</taxon>
        <taxon>Tolypothrichaceae</taxon>
        <taxon>Tolypothrix</taxon>
    </lineage>
</organism>
<evidence type="ECO:0000259" key="2">
    <source>
        <dbReference type="Pfam" id="PF01609"/>
    </source>
</evidence>
<dbReference type="InterPro" id="IPR012337">
    <property type="entry name" value="RNaseH-like_sf"/>
</dbReference>
<dbReference type="GO" id="GO:0004803">
    <property type="term" value="F:transposase activity"/>
    <property type="evidence" value="ECO:0007669"/>
    <property type="project" value="InterPro"/>
</dbReference>
<evidence type="ECO:0000313" key="3">
    <source>
        <dbReference type="EMBL" id="KAF3890005.1"/>
    </source>
</evidence>
<feature type="transmembrane region" description="Helical" evidence="1">
    <location>
        <begin position="77"/>
        <end position="100"/>
    </location>
</feature>
<name>A0A8S9TC74_9CYAN</name>
<dbReference type="GO" id="GO:0006313">
    <property type="term" value="P:DNA transposition"/>
    <property type="evidence" value="ECO:0007669"/>
    <property type="project" value="InterPro"/>
</dbReference>
<gene>
    <name evidence="3" type="ORF">DA73_0400034495</name>
</gene>
<protein>
    <submittedName>
        <fullName evidence="3">IS4 family transposase</fullName>
    </submittedName>
</protein>
<dbReference type="NCBIfam" id="NF033591">
    <property type="entry name" value="transpos_IS4_2"/>
    <property type="match status" value="1"/>
</dbReference>
<dbReference type="Pfam" id="PF01609">
    <property type="entry name" value="DDE_Tnp_1"/>
    <property type="match status" value="1"/>
</dbReference>
<dbReference type="SUPFAM" id="SSF53098">
    <property type="entry name" value="Ribonuclease H-like"/>
    <property type="match status" value="1"/>
</dbReference>
<reference evidence="3" key="2">
    <citation type="submission" date="2019-11" db="EMBL/GenBank/DDBJ databases">
        <title>Improved Assembly of Tolypothrix boutellei genome.</title>
        <authorList>
            <person name="Sarangi A.N."/>
            <person name="Mukherjee M."/>
            <person name="Ghosh S."/>
            <person name="Singh D."/>
            <person name="Das A."/>
            <person name="Kant S."/>
            <person name="Prusty A."/>
            <person name="Tripathy S."/>
        </authorList>
    </citation>
    <scope>NUCLEOTIDE SEQUENCE</scope>
    <source>
        <strain evidence="3">VB521301</strain>
    </source>
</reference>
<dbReference type="EMBL" id="JHEG04000001">
    <property type="protein sequence ID" value="KAF3890005.1"/>
    <property type="molecule type" value="Genomic_DNA"/>
</dbReference>
<feature type="transmembrane region" description="Helical" evidence="1">
    <location>
        <begin position="106"/>
        <end position="128"/>
    </location>
</feature>
<comment type="caution">
    <text evidence="3">The sequence shown here is derived from an EMBL/GenBank/DDBJ whole genome shotgun (WGS) entry which is preliminary data.</text>
</comment>
<evidence type="ECO:0000256" key="1">
    <source>
        <dbReference type="SAM" id="Phobius"/>
    </source>
</evidence>
<keyword evidence="4" id="KW-1185">Reference proteome</keyword>